<proteinExistence type="predicted"/>
<dbReference type="Proteomes" id="UP000593562">
    <property type="component" value="Unassembled WGS sequence"/>
</dbReference>
<protein>
    <submittedName>
        <fullName evidence="2">Uncharacterized protein</fullName>
    </submittedName>
</protein>
<evidence type="ECO:0000256" key="1">
    <source>
        <dbReference type="SAM" id="MobiDB-lite"/>
    </source>
</evidence>
<feature type="region of interest" description="Disordered" evidence="1">
    <location>
        <begin position="46"/>
        <end position="71"/>
    </location>
</feature>
<comment type="caution">
    <text evidence="2">The sequence shown here is derived from an EMBL/GenBank/DDBJ whole genome shotgun (WGS) entry which is preliminary data.</text>
</comment>
<dbReference type="InParanoid" id="A0A7J7DLR5"/>
<organism evidence="2 3">
    <name type="scientific">Tripterygium wilfordii</name>
    <name type="common">Thunder God vine</name>
    <dbReference type="NCBI Taxonomy" id="458696"/>
    <lineage>
        <taxon>Eukaryota</taxon>
        <taxon>Viridiplantae</taxon>
        <taxon>Streptophyta</taxon>
        <taxon>Embryophyta</taxon>
        <taxon>Tracheophyta</taxon>
        <taxon>Spermatophyta</taxon>
        <taxon>Magnoliopsida</taxon>
        <taxon>eudicotyledons</taxon>
        <taxon>Gunneridae</taxon>
        <taxon>Pentapetalae</taxon>
        <taxon>rosids</taxon>
        <taxon>fabids</taxon>
        <taxon>Celastrales</taxon>
        <taxon>Celastraceae</taxon>
        <taxon>Tripterygium</taxon>
    </lineage>
</organism>
<name>A0A7J7DLR5_TRIWF</name>
<dbReference type="EMBL" id="JAAARO010000006">
    <property type="protein sequence ID" value="KAF5747026.1"/>
    <property type="molecule type" value="Genomic_DNA"/>
</dbReference>
<accession>A0A7J7DLR5</accession>
<gene>
    <name evidence="2" type="ORF">HS088_TW06G01203</name>
</gene>
<evidence type="ECO:0000313" key="2">
    <source>
        <dbReference type="EMBL" id="KAF5747026.1"/>
    </source>
</evidence>
<evidence type="ECO:0000313" key="3">
    <source>
        <dbReference type="Proteomes" id="UP000593562"/>
    </source>
</evidence>
<dbReference type="AlphaFoldDB" id="A0A7J7DLR5"/>
<sequence>MAAAAASLLRGLPLLRFRLLRHSLPLSVESLAHSRRPWCSAADFTRQDEDLSSASKTTPELGVKNSPKSQR</sequence>
<keyword evidence="3" id="KW-1185">Reference proteome</keyword>
<reference evidence="2 3" key="1">
    <citation type="journal article" date="2020" name="Nat. Commun.">
        <title>Genome of Tripterygium wilfordii and identification of cytochrome P450 involved in triptolide biosynthesis.</title>
        <authorList>
            <person name="Tu L."/>
            <person name="Su P."/>
            <person name="Zhang Z."/>
            <person name="Gao L."/>
            <person name="Wang J."/>
            <person name="Hu T."/>
            <person name="Zhou J."/>
            <person name="Zhang Y."/>
            <person name="Zhao Y."/>
            <person name="Liu Y."/>
            <person name="Song Y."/>
            <person name="Tong Y."/>
            <person name="Lu Y."/>
            <person name="Yang J."/>
            <person name="Xu C."/>
            <person name="Jia M."/>
            <person name="Peters R.J."/>
            <person name="Huang L."/>
            <person name="Gao W."/>
        </authorList>
    </citation>
    <scope>NUCLEOTIDE SEQUENCE [LARGE SCALE GENOMIC DNA]</scope>
    <source>
        <strain evidence="3">cv. XIE 37</strain>
        <tissue evidence="2">Leaf</tissue>
    </source>
</reference>